<evidence type="ECO:0000256" key="2">
    <source>
        <dbReference type="ARBA" id="ARBA00005369"/>
    </source>
</evidence>
<reference evidence="12 13" key="1">
    <citation type="journal article" date="2016" name="Nat. Commun.">
        <title>Thousands of microbial genomes shed light on interconnected biogeochemical processes in an aquifer system.</title>
        <authorList>
            <person name="Anantharaman K."/>
            <person name="Brown C.T."/>
            <person name="Hug L.A."/>
            <person name="Sharon I."/>
            <person name="Castelle C.J."/>
            <person name="Probst A.J."/>
            <person name="Thomas B.C."/>
            <person name="Singh A."/>
            <person name="Wilkins M.J."/>
            <person name="Karaoz U."/>
            <person name="Brodie E.L."/>
            <person name="Williams K.H."/>
            <person name="Hubbard S.S."/>
            <person name="Banfield J.F."/>
        </authorList>
    </citation>
    <scope>NUCLEOTIDE SEQUENCE [LARGE SCALE GENOMIC DNA]</scope>
</reference>
<evidence type="ECO:0000256" key="5">
    <source>
        <dbReference type="ARBA" id="ARBA00022490"/>
    </source>
</evidence>
<evidence type="ECO:0000256" key="7">
    <source>
        <dbReference type="ARBA" id="ARBA00022679"/>
    </source>
</evidence>
<dbReference type="AlphaFoldDB" id="A0A1G2SCJ2"/>
<dbReference type="InterPro" id="IPR029063">
    <property type="entry name" value="SAM-dependent_MTases_sf"/>
</dbReference>
<keyword evidence="5" id="KW-0963">Cytoplasm</keyword>
<protein>
    <recommendedName>
        <fullName evidence="4">Protein-L-isoaspartate O-methyltransferase</fullName>
        <ecNumber evidence="3">2.1.1.77</ecNumber>
    </recommendedName>
    <alternativeName>
        <fullName evidence="11">L-isoaspartyl protein carboxyl methyltransferase</fullName>
    </alternativeName>
    <alternativeName>
        <fullName evidence="9">Protein L-isoaspartyl methyltransferase</fullName>
    </alternativeName>
    <alternativeName>
        <fullName evidence="10">Protein-beta-aspartate methyltransferase</fullName>
    </alternativeName>
</protein>
<dbReference type="EC" id="2.1.1.77" evidence="3"/>
<dbReference type="STRING" id="1802726.A3B07_02645"/>
<evidence type="ECO:0000256" key="3">
    <source>
        <dbReference type="ARBA" id="ARBA00011890"/>
    </source>
</evidence>
<evidence type="ECO:0000256" key="10">
    <source>
        <dbReference type="ARBA" id="ARBA00031323"/>
    </source>
</evidence>
<dbReference type="Proteomes" id="UP000178817">
    <property type="component" value="Unassembled WGS sequence"/>
</dbReference>
<gene>
    <name evidence="12" type="ORF">A3B07_02645</name>
</gene>
<organism evidence="12 13">
    <name type="scientific">Candidatus Yonathbacteria bacterium RIFCSPLOWO2_01_FULL_43_27</name>
    <dbReference type="NCBI Taxonomy" id="1802726"/>
    <lineage>
        <taxon>Bacteria</taxon>
        <taxon>Candidatus Yonathiibacteriota</taxon>
    </lineage>
</organism>
<evidence type="ECO:0000313" key="12">
    <source>
        <dbReference type="EMBL" id="OHA82498.1"/>
    </source>
</evidence>
<sequence>MNQLEIERLISELILKGVLKSKSIEQSLRAVDRIDFVPKKLSSLAYEDESLSIGHGQTISQPYTVVFMLELLEVKEGQRVMDVGYGSGWQTALLSYIVGVHGHVYAFEIIEALCRFGKNNIEKYPALAKRISFFCKSADTELTDCGIGPLDRIIVAADVKRVPSSWRDSLVVGGVMMYPHEGSIYKEIKNPDGTFTKSEFYGFVFVPFVQD</sequence>
<evidence type="ECO:0000256" key="8">
    <source>
        <dbReference type="ARBA" id="ARBA00022691"/>
    </source>
</evidence>
<dbReference type="GO" id="GO:0032259">
    <property type="term" value="P:methylation"/>
    <property type="evidence" value="ECO:0007669"/>
    <property type="project" value="UniProtKB-KW"/>
</dbReference>
<evidence type="ECO:0000313" key="13">
    <source>
        <dbReference type="Proteomes" id="UP000178817"/>
    </source>
</evidence>
<evidence type="ECO:0000256" key="4">
    <source>
        <dbReference type="ARBA" id="ARBA00013346"/>
    </source>
</evidence>
<dbReference type="Pfam" id="PF01135">
    <property type="entry name" value="PCMT"/>
    <property type="match status" value="1"/>
</dbReference>
<comment type="similarity">
    <text evidence="2">Belongs to the methyltransferase superfamily. L-isoaspartyl/D-aspartyl protein methyltransferase family.</text>
</comment>
<comment type="caution">
    <text evidence="12">The sequence shown here is derived from an EMBL/GenBank/DDBJ whole genome shotgun (WGS) entry which is preliminary data.</text>
</comment>
<evidence type="ECO:0000256" key="11">
    <source>
        <dbReference type="ARBA" id="ARBA00031350"/>
    </source>
</evidence>
<keyword evidence="8" id="KW-0949">S-adenosyl-L-methionine</keyword>
<evidence type="ECO:0000256" key="6">
    <source>
        <dbReference type="ARBA" id="ARBA00022603"/>
    </source>
</evidence>
<dbReference type="EMBL" id="MHUV01000006">
    <property type="protein sequence ID" value="OHA82498.1"/>
    <property type="molecule type" value="Genomic_DNA"/>
</dbReference>
<dbReference type="CDD" id="cd02440">
    <property type="entry name" value="AdoMet_MTases"/>
    <property type="match status" value="1"/>
</dbReference>
<dbReference type="InterPro" id="IPR000682">
    <property type="entry name" value="PCMT"/>
</dbReference>
<dbReference type="SUPFAM" id="SSF53335">
    <property type="entry name" value="S-adenosyl-L-methionine-dependent methyltransferases"/>
    <property type="match status" value="1"/>
</dbReference>
<dbReference type="PANTHER" id="PTHR11579:SF0">
    <property type="entry name" value="PROTEIN-L-ISOASPARTATE(D-ASPARTATE) O-METHYLTRANSFERASE"/>
    <property type="match status" value="1"/>
</dbReference>
<accession>A0A1G2SCJ2</accession>
<evidence type="ECO:0000256" key="9">
    <source>
        <dbReference type="ARBA" id="ARBA00030757"/>
    </source>
</evidence>
<proteinExistence type="inferred from homology"/>
<dbReference type="Gene3D" id="3.40.50.150">
    <property type="entry name" value="Vaccinia Virus protein VP39"/>
    <property type="match status" value="1"/>
</dbReference>
<dbReference type="PANTHER" id="PTHR11579">
    <property type="entry name" value="PROTEIN-L-ISOASPARTATE O-METHYLTRANSFERASE"/>
    <property type="match status" value="1"/>
</dbReference>
<name>A0A1G2SCJ2_9BACT</name>
<dbReference type="GO" id="GO:0004719">
    <property type="term" value="F:protein-L-isoaspartate (D-aspartate) O-methyltransferase activity"/>
    <property type="evidence" value="ECO:0007669"/>
    <property type="project" value="UniProtKB-EC"/>
</dbReference>
<comment type="subcellular location">
    <subcellularLocation>
        <location evidence="1">Cytoplasm</location>
    </subcellularLocation>
</comment>
<keyword evidence="6" id="KW-0489">Methyltransferase</keyword>
<dbReference type="GO" id="GO:0005737">
    <property type="term" value="C:cytoplasm"/>
    <property type="evidence" value="ECO:0007669"/>
    <property type="project" value="UniProtKB-SubCell"/>
</dbReference>
<keyword evidence="7" id="KW-0808">Transferase</keyword>
<evidence type="ECO:0000256" key="1">
    <source>
        <dbReference type="ARBA" id="ARBA00004496"/>
    </source>
</evidence>